<keyword evidence="3" id="KW-1185">Reference proteome</keyword>
<dbReference type="Proteomes" id="UP000675664">
    <property type="component" value="Unassembled WGS sequence"/>
</dbReference>
<gene>
    <name evidence="2" type="ORF">KCX82_18605</name>
</gene>
<reference evidence="2" key="2">
    <citation type="submission" date="2021-04" db="EMBL/GenBank/DDBJ databases">
        <authorList>
            <person name="Liu J."/>
        </authorList>
    </citation>
    <scope>NUCLEOTIDE SEQUENCE</scope>
    <source>
        <strain evidence="2">BAD-6</strain>
    </source>
</reference>
<dbReference type="EMBL" id="JAGSND010000018">
    <property type="protein sequence ID" value="MBR0599899.1"/>
    <property type="molecule type" value="Genomic_DNA"/>
</dbReference>
<protein>
    <submittedName>
        <fullName evidence="2">Uncharacterized protein</fullName>
    </submittedName>
</protein>
<feature type="chain" id="PRO_5035248333" evidence="1">
    <location>
        <begin position="27"/>
        <end position="311"/>
    </location>
</feature>
<organism evidence="2 3">
    <name type="scientific">Sinanaerobacter chloroacetimidivorans</name>
    <dbReference type="NCBI Taxonomy" id="2818044"/>
    <lineage>
        <taxon>Bacteria</taxon>
        <taxon>Bacillati</taxon>
        <taxon>Bacillota</taxon>
        <taxon>Clostridia</taxon>
        <taxon>Peptostreptococcales</taxon>
        <taxon>Anaerovoracaceae</taxon>
        <taxon>Sinanaerobacter</taxon>
    </lineage>
</organism>
<dbReference type="RefSeq" id="WP_227020028.1">
    <property type="nucleotide sequence ID" value="NZ_JAGSND010000018.1"/>
</dbReference>
<reference evidence="2" key="1">
    <citation type="submission" date="2021-04" db="EMBL/GenBank/DDBJ databases">
        <title>Sinoanaerobacter chloroacetimidivorans sp. nov., an obligate anaerobic bacterium isolated from anaerobic sludge.</title>
        <authorList>
            <person name="Bao Y."/>
        </authorList>
    </citation>
    <scope>NUCLEOTIDE SEQUENCE</scope>
    <source>
        <strain evidence="2">BAD-6</strain>
    </source>
</reference>
<evidence type="ECO:0000313" key="3">
    <source>
        <dbReference type="Proteomes" id="UP000675664"/>
    </source>
</evidence>
<evidence type="ECO:0000256" key="1">
    <source>
        <dbReference type="SAM" id="SignalP"/>
    </source>
</evidence>
<comment type="caution">
    <text evidence="2">The sequence shown here is derived from an EMBL/GenBank/DDBJ whole genome shotgun (WGS) entry which is preliminary data.</text>
</comment>
<sequence length="311" mass="34520">MKRKMILGVGAAIMSLMLLTTVSAFAEENDNLVQKVSRTVTLYGTGAADTAEVKGAMGFSIVHAAEDKGVVAFSIAGDYEALVGEGILSQEKADQMKAYLEEQAQAQMEEIKKMETMDEGDRAEFLQTKAIAIADPYKEMVNAGILSEDDADKIREFLKQQAQERLEASVKERTERYQSEGILSKEKADEVAEYLRNFSVSGIHKNEIIEGGEARPLIESKDIQLITESEEAQASEVSEARSVIVTITRGFDFELDSLVKEGIITEDQAKAMAESDENHWKQERELLIEDGILAEMKAARVQKANEYQIHQ</sequence>
<accession>A0A8J7W3M2</accession>
<feature type="signal peptide" evidence="1">
    <location>
        <begin position="1"/>
        <end position="26"/>
    </location>
</feature>
<evidence type="ECO:0000313" key="2">
    <source>
        <dbReference type="EMBL" id="MBR0599899.1"/>
    </source>
</evidence>
<proteinExistence type="predicted"/>
<keyword evidence="1" id="KW-0732">Signal</keyword>
<dbReference type="AlphaFoldDB" id="A0A8J7W3M2"/>
<name>A0A8J7W3M2_9FIRM</name>